<gene>
    <name evidence="2" type="ORF">HP552_14515</name>
</gene>
<organism evidence="2 3">
    <name type="scientific">Paenibacillus xylanilyticus</name>
    <dbReference type="NCBI Taxonomy" id="248903"/>
    <lineage>
        <taxon>Bacteria</taxon>
        <taxon>Bacillati</taxon>
        <taxon>Bacillota</taxon>
        <taxon>Bacilli</taxon>
        <taxon>Bacillales</taxon>
        <taxon>Paenibacillaceae</taxon>
        <taxon>Paenibacillus</taxon>
    </lineage>
</organism>
<dbReference type="EMBL" id="JABMCB010000179">
    <property type="protein sequence ID" value="NUU76447.1"/>
    <property type="molecule type" value="Genomic_DNA"/>
</dbReference>
<keyword evidence="3" id="KW-1185">Reference proteome</keyword>
<name>A0A7Y6ETY0_9BACL</name>
<dbReference type="AlphaFoldDB" id="A0A7Y6ETY0"/>
<protein>
    <submittedName>
        <fullName evidence="2">Uncharacterized protein</fullName>
    </submittedName>
</protein>
<evidence type="ECO:0000313" key="3">
    <source>
        <dbReference type="Proteomes" id="UP000526125"/>
    </source>
</evidence>
<dbReference type="Proteomes" id="UP000526125">
    <property type="component" value="Unassembled WGS sequence"/>
</dbReference>
<keyword evidence="1" id="KW-1133">Transmembrane helix</keyword>
<comment type="caution">
    <text evidence="2">The sequence shown here is derived from an EMBL/GenBank/DDBJ whole genome shotgun (WGS) entry which is preliminary data.</text>
</comment>
<keyword evidence="1" id="KW-0472">Membrane</keyword>
<evidence type="ECO:0000313" key="2">
    <source>
        <dbReference type="EMBL" id="NUU76447.1"/>
    </source>
</evidence>
<proteinExistence type="predicted"/>
<dbReference type="RefSeq" id="WP_175396141.1">
    <property type="nucleotide sequence ID" value="NZ_JABMCB010000179.1"/>
</dbReference>
<evidence type="ECO:0000256" key="1">
    <source>
        <dbReference type="SAM" id="Phobius"/>
    </source>
</evidence>
<sequence>MIAVLLFAGLYLMDWSSIRSSKKTIKRVYFVLLLFYLVWNTLAVSWSGWPDPNDMIQFVFGWADRITQ</sequence>
<accession>A0A7Y6ETY0</accession>
<keyword evidence="1" id="KW-0812">Transmembrane</keyword>
<reference evidence="2 3" key="1">
    <citation type="submission" date="2020-05" db="EMBL/GenBank/DDBJ databases">
        <title>Genome Sequencing of Type Strains.</title>
        <authorList>
            <person name="Lemaire J.F."/>
            <person name="Inderbitzin P."/>
            <person name="Gregorio O.A."/>
            <person name="Collins S.B."/>
            <person name="Wespe N."/>
            <person name="Knight-Connoni V."/>
        </authorList>
    </citation>
    <scope>NUCLEOTIDE SEQUENCE [LARGE SCALE GENOMIC DNA]</scope>
    <source>
        <strain evidence="2 3">LMG 21957</strain>
    </source>
</reference>
<feature type="transmembrane region" description="Helical" evidence="1">
    <location>
        <begin position="30"/>
        <end position="49"/>
    </location>
</feature>